<dbReference type="EMBL" id="PTJD01000010">
    <property type="protein sequence ID" value="PPK93522.1"/>
    <property type="molecule type" value="Genomic_DNA"/>
</dbReference>
<comment type="caution">
    <text evidence="1">The sequence shown here is derived from an EMBL/GenBank/DDBJ whole genome shotgun (WGS) entry which is preliminary data.</text>
</comment>
<accession>A0A2S6IH28</accession>
<protein>
    <recommendedName>
        <fullName evidence="3">Tetratricopeptide repeat protein</fullName>
    </recommendedName>
</protein>
<proteinExistence type="predicted"/>
<dbReference type="RefSeq" id="WP_104433809.1">
    <property type="nucleotide sequence ID" value="NZ_PTJD01000010.1"/>
</dbReference>
<evidence type="ECO:0008006" key="3">
    <source>
        <dbReference type="Google" id="ProtNLM"/>
    </source>
</evidence>
<name>A0A2S6IH28_9ACTN</name>
<sequence length="214" mass="22615">MLVLELPRALLDSAAPAVERQLARRPDGWSGLAARGRLRRFRGDADGLADLDAAAGEYLRVSAGRNPDLLIPVNLHRLAGSGRGAPLLDRLHAELLAVAERHGHCAARTGVLVDVCFLRGDDAGAEAALRALLAADPWGVQGTRHPWVARLARAMATGDVAACGEAVAWFDALVAREPGSFADAAGPNAYDWLELALVAHAELTGEASPRLFEL</sequence>
<keyword evidence="2" id="KW-1185">Reference proteome</keyword>
<organism evidence="1 2">
    <name type="scientific">Kineococcus xinjiangensis</name>
    <dbReference type="NCBI Taxonomy" id="512762"/>
    <lineage>
        <taxon>Bacteria</taxon>
        <taxon>Bacillati</taxon>
        <taxon>Actinomycetota</taxon>
        <taxon>Actinomycetes</taxon>
        <taxon>Kineosporiales</taxon>
        <taxon>Kineosporiaceae</taxon>
        <taxon>Kineococcus</taxon>
    </lineage>
</organism>
<gene>
    <name evidence="1" type="ORF">CLV92_110150</name>
</gene>
<evidence type="ECO:0000313" key="1">
    <source>
        <dbReference type="EMBL" id="PPK93522.1"/>
    </source>
</evidence>
<evidence type="ECO:0000313" key="2">
    <source>
        <dbReference type="Proteomes" id="UP000239485"/>
    </source>
</evidence>
<dbReference type="Proteomes" id="UP000239485">
    <property type="component" value="Unassembled WGS sequence"/>
</dbReference>
<reference evidence="1 2" key="1">
    <citation type="submission" date="2018-02" db="EMBL/GenBank/DDBJ databases">
        <title>Genomic Encyclopedia of Archaeal and Bacterial Type Strains, Phase II (KMG-II): from individual species to whole genera.</title>
        <authorList>
            <person name="Goeker M."/>
        </authorList>
    </citation>
    <scope>NUCLEOTIDE SEQUENCE [LARGE SCALE GENOMIC DNA]</scope>
    <source>
        <strain evidence="1 2">DSM 22857</strain>
    </source>
</reference>
<dbReference type="AlphaFoldDB" id="A0A2S6IH28"/>